<dbReference type="EMBL" id="CP092148">
    <property type="protein sequence ID" value="WGS67324.1"/>
    <property type="molecule type" value="Genomic_DNA"/>
</dbReference>
<evidence type="ECO:0000256" key="6">
    <source>
        <dbReference type="SAM" id="Phobius"/>
    </source>
</evidence>
<dbReference type="InterPro" id="IPR050472">
    <property type="entry name" value="Anth_synth/Amidotransfase"/>
</dbReference>
<dbReference type="InterPro" id="IPR017926">
    <property type="entry name" value="GATASE"/>
</dbReference>
<dbReference type="Proteomes" id="UP001237869">
    <property type="component" value="Chromosome"/>
</dbReference>
<keyword evidence="4" id="KW-0315">Glutamine amidotransferase</keyword>
<reference evidence="8" key="1">
    <citation type="submission" date="2022-02" db="EMBL/GenBank/DDBJ databases">
        <title>Long-read sequencing of the primary endosymbionts of Cacopsylla melanoneura.</title>
        <authorList>
            <person name="Dittmer J."/>
            <person name="Corretto E."/>
            <person name="Stauffer C."/>
            <person name="Schuler H."/>
        </authorList>
    </citation>
    <scope>NUCLEOTIDE SEQUENCE</scope>
    <source>
        <strain evidence="8">Cmel4</strain>
    </source>
</reference>
<dbReference type="Gene3D" id="3.40.50.880">
    <property type="match status" value="1"/>
</dbReference>
<dbReference type="SUPFAM" id="SSF52317">
    <property type="entry name" value="Class I glutamine amidotransferase-like"/>
    <property type="match status" value="1"/>
</dbReference>
<comment type="pathway">
    <text evidence="1">Amino-acid biosynthesis; L-arginine biosynthesis; carbamoyl phosphate from bicarbonate: step 1/1.</text>
</comment>
<organism evidence="8 9">
    <name type="scientific">Carsonella ruddii</name>
    <dbReference type="NCBI Taxonomy" id="114186"/>
    <lineage>
        <taxon>Bacteria</taxon>
        <taxon>Pseudomonadati</taxon>
        <taxon>Pseudomonadota</taxon>
        <taxon>Gammaproteobacteria</taxon>
        <taxon>Oceanospirillales</taxon>
        <taxon>Halomonadaceae</taxon>
        <taxon>Zymobacter group</taxon>
        <taxon>Candidatus Carsonella</taxon>
    </lineage>
</organism>
<dbReference type="PANTHER" id="PTHR43418">
    <property type="entry name" value="MULTIFUNCTIONAL TRYPTOPHAN BIOSYNTHESIS PROTEIN-RELATED"/>
    <property type="match status" value="1"/>
</dbReference>
<dbReference type="RefSeq" id="WP_280956229.1">
    <property type="nucleotide sequence ID" value="NZ_CP092148.1"/>
</dbReference>
<keyword evidence="6" id="KW-1133">Transmembrane helix</keyword>
<dbReference type="EC" id="6.3.5.5" evidence="3"/>
<evidence type="ECO:0000259" key="7">
    <source>
        <dbReference type="Pfam" id="PF00117"/>
    </source>
</evidence>
<dbReference type="AlphaFoldDB" id="A0AAJ6FCH7"/>
<feature type="transmembrane region" description="Helical" evidence="6">
    <location>
        <begin position="60"/>
        <end position="83"/>
    </location>
</feature>
<evidence type="ECO:0000313" key="8">
    <source>
        <dbReference type="EMBL" id="WGS67324.1"/>
    </source>
</evidence>
<evidence type="ECO:0000256" key="3">
    <source>
        <dbReference type="ARBA" id="ARBA00012738"/>
    </source>
</evidence>
<evidence type="ECO:0000256" key="5">
    <source>
        <dbReference type="ARBA" id="ARBA00048816"/>
    </source>
</evidence>
<comment type="catalytic activity">
    <reaction evidence="5">
        <text>hydrogencarbonate + L-glutamine + 2 ATP + H2O = carbamoyl phosphate + L-glutamate + 2 ADP + phosphate + 2 H(+)</text>
        <dbReference type="Rhea" id="RHEA:18633"/>
        <dbReference type="ChEBI" id="CHEBI:15377"/>
        <dbReference type="ChEBI" id="CHEBI:15378"/>
        <dbReference type="ChEBI" id="CHEBI:17544"/>
        <dbReference type="ChEBI" id="CHEBI:29985"/>
        <dbReference type="ChEBI" id="CHEBI:30616"/>
        <dbReference type="ChEBI" id="CHEBI:43474"/>
        <dbReference type="ChEBI" id="CHEBI:58228"/>
        <dbReference type="ChEBI" id="CHEBI:58359"/>
        <dbReference type="ChEBI" id="CHEBI:456216"/>
        <dbReference type="EC" id="6.3.5.5"/>
    </reaction>
</comment>
<evidence type="ECO:0000256" key="2">
    <source>
        <dbReference type="ARBA" id="ARBA00007800"/>
    </source>
</evidence>
<dbReference type="InterPro" id="IPR029062">
    <property type="entry name" value="Class_I_gatase-like"/>
</dbReference>
<protein>
    <recommendedName>
        <fullName evidence="3">carbamoyl-phosphate synthase (glutamine-hydrolyzing)</fullName>
        <ecNumber evidence="3">6.3.5.5</ecNumber>
    </recommendedName>
</protein>
<keyword evidence="6" id="KW-0472">Membrane</keyword>
<dbReference type="Pfam" id="PF00117">
    <property type="entry name" value="GATase"/>
    <property type="match status" value="1"/>
</dbReference>
<gene>
    <name evidence="8" type="ORF">MEJ65_00450</name>
</gene>
<proteinExistence type="inferred from homology"/>
<evidence type="ECO:0000256" key="1">
    <source>
        <dbReference type="ARBA" id="ARBA00005077"/>
    </source>
</evidence>
<evidence type="ECO:0000256" key="4">
    <source>
        <dbReference type="ARBA" id="ARBA00022962"/>
    </source>
</evidence>
<dbReference type="PANTHER" id="PTHR43418:SF7">
    <property type="entry name" value="CARBAMOYL-PHOSPHATE SYNTHASE SMALL CHAIN"/>
    <property type="match status" value="1"/>
</dbReference>
<dbReference type="PRINTS" id="PR00099">
    <property type="entry name" value="CPSGATASE"/>
</dbReference>
<dbReference type="GO" id="GO:0004088">
    <property type="term" value="F:carbamoyl-phosphate synthase (glutamine-hydrolyzing) activity"/>
    <property type="evidence" value="ECO:0007669"/>
    <property type="project" value="UniProtKB-EC"/>
</dbReference>
<sequence>MIKILLINLGCKISIFKLLIKNNYFIYEFNKNNNISIILKINGVFISNGPGNPLNYKKKFYLILFFMFIKIPILSICLGYQIISILNKYNFYKLKNGHHGVNHPIINKNNKKLIINSQNHNFNIKKKKKNYNNSFYSLFDNTLQNINSLIQPLIGFQNHPEGCSGPNDFINIFNYYNKIYE</sequence>
<accession>A0AAJ6FCH7</accession>
<keyword evidence="6" id="KW-0812">Transmembrane</keyword>
<dbReference type="PROSITE" id="PS51273">
    <property type="entry name" value="GATASE_TYPE_1"/>
    <property type="match status" value="1"/>
</dbReference>
<name>A0AAJ6FCH7_CARRU</name>
<evidence type="ECO:0000313" key="9">
    <source>
        <dbReference type="Proteomes" id="UP001237869"/>
    </source>
</evidence>
<feature type="domain" description="Glutamine amidotransferase" evidence="7">
    <location>
        <begin position="17"/>
        <end position="175"/>
    </location>
</feature>
<dbReference type="PRINTS" id="PR00096">
    <property type="entry name" value="GATASE"/>
</dbReference>
<comment type="similarity">
    <text evidence="2">Belongs to the CarA family.</text>
</comment>